<dbReference type="InterPro" id="IPR011250">
    <property type="entry name" value="OMP/PagP_B-barrel"/>
</dbReference>
<dbReference type="EMBL" id="LAZR01005306">
    <property type="protein sequence ID" value="KKN01028.1"/>
    <property type="molecule type" value="Genomic_DNA"/>
</dbReference>
<gene>
    <name evidence="1" type="ORF">LCGC14_1131790</name>
</gene>
<dbReference type="AlphaFoldDB" id="A0A0F9Q6M4"/>
<comment type="caution">
    <text evidence="1">The sequence shown here is derived from an EMBL/GenBank/DDBJ whole genome shotgun (WGS) entry which is preliminary data.</text>
</comment>
<accession>A0A0F9Q6M4</accession>
<organism evidence="1">
    <name type="scientific">marine sediment metagenome</name>
    <dbReference type="NCBI Taxonomy" id="412755"/>
    <lineage>
        <taxon>unclassified sequences</taxon>
        <taxon>metagenomes</taxon>
        <taxon>ecological metagenomes</taxon>
    </lineage>
</organism>
<name>A0A0F9Q6M4_9ZZZZ</name>
<protein>
    <recommendedName>
        <fullName evidence="2">Outer membrane protein beta-barrel domain-containing protein</fullName>
    </recommendedName>
</protein>
<dbReference type="Gene3D" id="2.40.160.20">
    <property type="match status" value="1"/>
</dbReference>
<dbReference type="InterPro" id="IPR005618">
    <property type="entry name" value="OMPW"/>
</dbReference>
<evidence type="ECO:0000313" key="1">
    <source>
        <dbReference type="EMBL" id="KKN01028.1"/>
    </source>
</evidence>
<dbReference type="Pfam" id="PF03922">
    <property type="entry name" value="OmpW"/>
    <property type="match status" value="1"/>
</dbReference>
<reference evidence="1" key="1">
    <citation type="journal article" date="2015" name="Nature">
        <title>Complex archaea that bridge the gap between prokaryotes and eukaryotes.</title>
        <authorList>
            <person name="Spang A."/>
            <person name="Saw J.H."/>
            <person name="Jorgensen S.L."/>
            <person name="Zaremba-Niedzwiedzka K."/>
            <person name="Martijn J."/>
            <person name="Lind A.E."/>
            <person name="van Eijk R."/>
            <person name="Schleper C."/>
            <person name="Guy L."/>
            <person name="Ettema T.J."/>
        </authorList>
    </citation>
    <scope>NUCLEOTIDE SEQUENCE</scope>
</reference>
<dbReference type="SUPFAM" id="SSF56925">
    <property type="entry name" value="OMPA-like"/>
    <property type="match status" value="1"/>
</dbReference>
<sequence length="199" mass="22589">MKNTKYIIAGLFIIMGLNGKSQMVDFYSSINYSISVPMGQTADFISNTSFRGVSFEFGRFLTNDLSIGFLISWTVFNEEFPKDTYEFDNNFRLTGKKYHYINAFPLMAAGRYHFMPGSVFRPYAGAGIGAYIINKTTEMGMYSVENKNWHFGIYPEAGFLIELTNETFFNLGARYNYAFKAGGDSHSWLGIQAGVTFIY</sequence>
<evidence type="ECO:0008006" key="2">
    <source>
        <dbReference type="Google" id="ProtNLM"/>
    </source>
</evidence>
<proteinExistence type="predicted"/>